<reference evidence="8 9" key="1">
    <citation type="journal article" date="2011" name="Stand. Genomic Sci.">
        <title>Complete genome sequence of the thermophilic sulfur-reducer Desulfurobacterium thermolithotrophum type strain (BSA(T)) from a deep-sea hydrothermal vent.</title>
        <authorList>
            <person name="Goker M."/>
            <person name="Daligault H."/>
            <person name="Mwirichia R."/>
            <person name="Lapidus A."/>
            <person name="Lucas S."/>
            <person name="Deshpande S."/>
            <person name="Pagani I."/>
            <person name="Tapia R."/>
            <person name="Cheng J.F."/>
            <person name="Goodwin L."/>
            <person name="Pitluck S."/>
            <person name="Liolios K."/>
            <person name="Ivanova N."/>
            <person name="Mavromatis K."/>
            <person name="Mikhailova N."/>
            <person name="Pati A."/>
            <person name="Chen A."/>
            <person name="Palaniappan K."/>
            <person name="Han C."/>
            <person name="Land M."/>
            <person name="Hauser L."/>
            <person name="Pan C."/>
            <person name="Brambilla E.M."/>
            <person name="Rohde M."/>
            <person name="Spring S."/>
            <person name="Sikorski J."/>
            <person name="Wirth R."/>
            <person name="Detter J.C."/>
            <person name="Woyke T."/>
            <person name="Bristow J."/>
            <person name="Eisen J.A."/>
            <person name="Markowitz V."/>
            <person name="Hugenholtz P."/>
            <person name="Kyrpides N.C."/>
            <person name="Klenk H.P."/>
        </authorList>
    </citation>
    <scope>NUCLEOTIDE SEQUENCE [LARGE SCALE GENOMIC DNA]</scope>
    <source>
        <strain evidence="9">DSM 11699 / BSA</strain>
    </source>
</reference>
<evidence type="ECO:0000256" key="2">
    <source>
        <dbReference type="ARBA" id="ARBA00022475"/>
    </source>
</evidence>
<feature type="transmembrane region" description="Helical" evidence="6">
    <location>
        <begin position="246"/>
        <end position="279"/>
    </location>
</feature>
<feature type="domain" description="ComEC/Rec2-related protein" evidence="7">
    <location>
        <begin position="151"/>
        <end position="395"/>
    </location>
</feature>
<dbReference type="InterPro" id="IPR052159">
    <property type="entry name" value="Competence_DNA_uptake"/>
</dbReference>
<dbReference type="GO" id="GO:0005886">
    <property type="term" value="C:plasma membrane"/>
    <property type="evidence" value="ECO:0007669"/>
    <property type="project" value="UniProtKB-SubCell"/>
</dbReference>
<keyword evidence="5 6" id="KW-0472">Membrane</keyword>
<evidence type="ECO:0000313" key="9">
    <source>
        <dbReference type="Proteomes" id="UP000007102"/>
    </source>
</evidence>
<dbReference type="KEGG" id="dte:Dester_0276"/>
<feature type="transmembrane region" description="Helical" evidence="6">
    <location>
        <begin position="171"/>
        <end position="193"/>
    </location>
</feature>
<dbReference type="EMBL" id="CP002543">
    <property type="protein sequence ID" value="ADY72933.1"/>
    <property type="molecule type" value="Genomic_DNA"/>
</dbReference>
<name>F0S1S8_DESTD</name>
<dbReference type="PANTHER" id="PTHR30619:SF7">
    <property type="entry name" value="BETA-LACTAMASE DOMAIN PROTEIN"/>
    <property type="match status" value="1"/>
</dbReference>
<dbReference type="Pfam" id="PF03772">
    <property type="entry name" value="Competence"/>
    <property type="match status" value="1"/>
</dbReference>
<evidence type="ECO:0000256" key="6">
    <source>
        <dbReference type="SAM" id="Phobius"/>
    </source>
</evidence>
<feature type="transmembrane region" description="Helical" evidence="6">
    <location>
        <begin position="6"/>
        <end position="37"/>
    </location>
</feature>
<dbReference type="InParanoid" id="F0S1S8"/>
<feature type="transmembrane region" description="Helical" evidence="6">
    <location>
        <begin position="400"/>
        <end position="417"/>
    </location>
</feature>
<evidence type="ECO:0000256" key="3">
    <source>
        <dbReference type="ARBA" id="ARBA00022692"/>
    </source>
</evidence>
<feature type="transmembrane region" description="Helical" evidence="6">
    <location>
        <begin position="371"/>
        <end position="394"/>
    </location>
</feature>
<dbReference type="Proteomes" id="UP000007102">
    <property type="component" value="Chromosome"/>
</dbReference>
<keyword evidence="3 6" id="KW-0812">Transmembrane</keyword>
<keyword evidence="4 6" id="KW-1133">Transmembrane helix</keyword>
<reference evidence="9" key="2">
    <citation type="submission" date="2011-02" db="EMBL/GenBank/DDBJ databases">
        <title>The complete genome of Desulfurobacterium thermolithotrophum DSM 11699.</title>
        <authorList>
            <consortium name="US DOE Joint Genome Institute (JGI-PGF)"/>
            <person name="Lucas S."/>
            <person name="Copeland A."/>
            <person name="Lapidus A."/>
            <person name="Bruce D."/>
            <person name="Goodwin L."/>
            <person name="Pitluck S."/>
            <person name="Kyrpides N."/>
            <person name="Mavromatis K."/>
            <person name="Pagani I."/>
            <person name="Ivanova N."/>
            <person name="Mikhailova N."/>
            <person name="Daligault H."/>
            <person name="Detter J.C."/>
            <person name="Tapia R."/>
            <person name="Han C."/>
            <person name="Land M."/>
            <person name="Hauser L."/>
            <person name="Markowitz V."/>
            <person name="Cheng J.-F."/>
            <person name="Hugenholtz P."/>
            <person name="Woyke T."/>
            <person name="Wu D."/>
            <person name="Spring S."/>
            <person name="Brambilla E."/>
            <person name="Klenk H.-P."/>
            <person name="Eisen J.A."/>
        </authorList>
    </citation>
    <scope>NUCLEOTIDE SEQUENCE [LARGE SCALE GENOMIC DNA]</scope>
    <source>
        <strain evidence="9">DSM 11699 / BSA</strain>
    </source>
</reference>
<proteinExistence type="predicted"/>
<dbReference type="PANTHER" id="PTHR30619">
    <property type="entry name" value="DNA INTERNALIZATION/COMPETENCE PROTEIN COMEC/REC2"/>
    <property type="match status" value="1"/>
</dbReference>
<evidence type="ECO:0000256" key="5">
    <source>
        <dbReference type="ARBA" id="ARBA00023136"/>
    </source>
</evidence>
<feature type="transmembrane region" description="Helical" evidence="6">
    <location>
        <begin position="49"/>
        <end position="67"/>
    </location>
</feature>
<evidence type="ECO:0000256" key="4">
    <source>
        <dbReference type="ARBA" id="ARBA00022989"/>
    </source>
</evidence>
<accession>F0S1S8</accession>
<comment type="subcellular location">
    <subcellularLocation>
        <location evidence="1">Cell membrane</location>
        <topology evidence="1">Multi-pass membrane protein</topology>
    </subcellularLocation>
</comment>
<dbReference type="AlphaFoldDB" id="F0S1S8"/>
<dbReference type="NCBIfam" id="TIGR00360">
    <property type="entry name" value="ComEC_N-term"/>
    <property type="match status" value="1"/>
</dbReference>
<dbReference type="eggNOG" id="COG0658">
    <property type="taxonomic scope" value="Bacteria"/>
</dbReference>
<sequence length="483" mass="54939">MEKHTLYIFFLTFLIITLQSFGTPYFIFCVAVTFVLLTCYWIRFKLVELLPGIVLSIFLLILLKLITPIENPQKVVWITENWNDEKIALLSNGSKVPIEEAKIGDIVDETGKVIKRGNTLIYFFPNIRYELYKKLKESISFPISEVAGGITLGIRREIPDSVKSYFLLSGLYPFLAISGLHISIVIGTIALLLKFLRIKKPLTKASLIALFFMPFTGLPTSAVRAYLFTLFISLGVENYRKFSPFYLLGIILFIAAIGKNLSIGAVLSFLAVTGIIVALEFTESKIIRSLLLAIAPVLFTAPVVLSKFGTFNLLSFINSQIAGIIFIPFLITTFLSEITFFKVNFINNLAEITGSFFLQFSKELFLLTKNFIFYSKLSLWISGITLGVMFLFLLSKKNKLSFIPPVILLFYAFFLPTEINNKTFLLKGYKMNSFQFISKEGQSLRNCLIYSDYVFPYAKKCLYKNKIFDKRVIIATKPKEVRK</sequence>
<feature type="transmembrane region" description="Helical" evidence="6">
    <location>
        <begin position="311"/>
        <end position="335"/>
    </location>
</feature>
<feature type="transmembrane region" description="Helical" evidence="6">
    <location>
        <begin position="205"/>
        <end position="226"/>
    </location>
</feature>
<dbReference type="STRING" id="868864.Dester_0276"/>
<feature type="transmembrane region" description="Helical" evidence="6">
    <location>
        <begin position="286"/>
        <end position="305"/>
    </location>
</feature>
<dbReference type="InterPro" id="IPR004477">
    <property type="entry name" value="ComEC_N"/>
</dbReference>
<evidence type="ECO:0000313" key="8">
    <source>
        <dbReference type="EMBL" id="ADY72933.1"/>
    </source>
</evidence>
<protein>
    <submittedName>
        <fullName evidence="8">ComEC/Rec2-related protein</fullName>
    </submittedName>
</protein>
<evidence type="ECO:0000259" key="7">
    <source>
        <dbReference type="Pfam" id="PF03772"/>
    </source>
</evidence>
<gene>
    <name evidence="8" type="ordered locus">Dester_0276</name>
</gene>
<dbReference type="HOGENOM" id="CLU_564671_0_0_0"/>
<evidence type="ECO:0000256" key="1">
    <source>
        <dbReference type="ARBA" id="ARBA00004651"/>
    </source>
</evidence>
<keyword evidence="2" id="KW-1003">Cell membrane</keyword>
<keyword evidence="9" id="KW-1185">Reference proteome</keyword>
<organism evidence="8 9">
    <name type="scientific">Desulfurobacterium thermolithotrophum (strain DSM 11699 / BSA)</name>
    <dbReference type="NCBI Taxonomy" id="868864"/>
    <lineage>
        <taxon>Bacteria</taxon>
        <taxon>Pseudomonadati</taxon>
        <taxon>Aquificota</taxon>
        <taxon>Aquificia</taxon>
        <taxon>Desulfurobacteriales</taxon>
        <taxon>Desulfurobacteriaceae</taxon>
        <taxon>Desulfurobacterium</taxon>
    </lineage>
</organism>